<dbReference type="InterPro" id="IPR021309">
    <property type="entry name" value="YgaP-like_TM"/>
</dbReference>
<gene>
    <name evidence="3" type="ORF">BXY39_1248</name>
</gene>
<reference evidence="3 4" key="1">
    <citation type="submission" date="2018-10" db="EMBL/GenBank/DDBJ databases">
        <title>Genomic Encyclopedia of Archaeal and Bacterial Type Strains, Phase II (KMG-II): from individual species to whole genera.</title>
        <authorList>
            <person name="Goeker M."/>
        </authorList>
    </citation>
    <scope>NUCLEOTIDE SEQUENCE [LARGE SCALE GENOMIC DNA]</scope>
    <source>
        <strain evidence="3 4">DSM 25217</strain>
    </source>
</reference>
<name>A0A3M0CXJ4_9PROT</name>
<keyword evidence="4" id="KW-1185">Reference proteome</keyword>
<organism evidence="3 4">
    <name type="scientific">Eilatimonas milleporae</name>
    <dbReference type="NCBI Taxonomy" id="911205"/>
    <lineage>
        <taxon>Bacteria</taxon>
        <taxon>Pseudomonadati</taxon>
        <taxon>Pseudomonadota</taxon>
        <taxon>Alphaproteobacteria</taxon>
        <taxon>Kordiimonadales</taxon>
        <taxon>Kordiimonadaceae</taxon>
        <taxon>Eilatimonas</taxon>
    </lineage>
</organism>
<evidence type="ECO:0000259" key="2">
    <source>
        <dbReference type="Pfam" id="PF11127"/>
    </source>
</evidence>
<dbReference type="InParanoid" id="A0A3M0CXJ4"/>
<dbReference type="RefSeq" id="WP_170163664.1">
    <property type="nucleotide sequence ID" value="NZ_REFR01000010.1"/>
</dbReference>
<comment type="caution">
    <text evidence="3">The sequence shown here is derived from an EMBL/GenBank/DDBJ whole genome shotgun (WGS) entry which is preliminary data.</text>
</comment>
<accession>A0A3M0CXJ4</accession>
<evidence type="ECO:0000256" key="1">
    <source>
        <dbReference type="SAM" id="Phobius"/>
    </source>
</evidence>
<sequence length="53" mass="5363">MISANVGTPDRILRVLLGAILAALPFFVPSMALPDITGIVSLAAGVIFLATGP</sequence>
<evidence type="ECO:0000313" key="3">
    <source>
        <dbReference type="EMBL" id="RMB08613.1"/>
    </source>
</evidence>
<dbReference type="EMBL" id="REFR01000010">
    <property type="protein sequence ID" value="RMB08613.1"/>
    <property type="molecule type" value="Genomic_DNA"/>
</dbReference>
<keyword evidence="1" id="KW-0472">Membrane</keyword>
<keyword evidence="1" id="KW-1133">Transmembrane helix</keyword>
<proteinExistence type="predicted"/>
<dbReference type="Proteomes" id="UP000271227">
    <property type="component" value="Unassembled WGS sequence"/>
</dbReference>
<dbReference type="AlphaFoldDB" id="A0A3M0CXJ4"/>
<dbReference type="Pfam" id="PF11127">
    <property type="entry name" value="YgaP-like_TM"/>
    <property type="match status" value="1"/>
</dbReference>
<protein>
    <recommendedName>
        <fullName evidence="2">Inner membrane protein YgaP-like transmembrane domain-containing protein</fullName>
    </recommendedName>
</protein>
<feature type="domain" description="Inner membrane protein YgaP-like transmembrane" evidence="2">
    <location>
        <begin position="4"/>
        <end position="52"/>
    </location>
</feature>
<keyword evidence="1" id="KW-0812">Transmembrane</keyword>
<feature type="transmembrane region" description="Helical" evidence="1">
    <location>
        <begin position="12"/>
        <end position="30"/>
    </location>
</feature>
<evidence type="ECO:0000313" key="4">
    <source>
        <dbReference type="Proteomes" id="UP000271227"/>
    </source>
</evidence>